<evidence type="ECO:0000256" key="1">
    <source>
        <dbReference type="SAM" id="Coils"/>
    </source>
</evidence>
<feature type="coiled-coil region" evidence="1">
    <location>
        <begin position="11"/>
        <end position="38"/>
    </location>
</feature>
<keyword evidence="1" id="KW-0175">Coiled coil</keyword>
<dbReference type="RefSeq" id="WP_246919501.1">
    <property type="nucleotide sequence ID" value="NZ_CP140151.1"/>
</dbReference>
<dbReference type="Proteomes" id="UP001321908">
    <property type="component" value="Chromosome"/>
</dbReference>
<sequence>MDKLTTAQSGLFEMQHQYQQLIEENQRLQQALEKEARFDRYRKEETPQGDWVLSLKEDFVTPDEPPHSICPLCREEGRYSLMSRNSSTYRCGFCKYVAKYAPSGISDEVLRKA</sequence>
<reference evidence="2 3" key="1">
    <citation type="submission" date="2023-11" db="EMBL/GenBank/DDBJ databases">
        <title>MicrobeMod: A computational toolkit for identifying prokaryotic methylation and restriction-modification with nanopore sequencing.</title>
        <authorList>
            <person name="Crits-Christoph A."/>
            <person name="Kang S.C."/>
            <person name="Lee H."/>
            <person name="Ostrov N."/>
        </authorList>
    </citation>
    <scope>NUCLEOTIDE SEQUENCE [LARGE SCALE GENOMIC DNA]</scope>
    <source>
        <strain evidence="2 3">ATCC 43984</strain>
    </source>
</reference>
<gene>
    <name evidence="2" type="ORF">SR908_05140</name>
</gene>
<evidence type="ECO:0008006" key="4">
    <source>
        <dbReference type="Google" id="ProtNLM"/>
    </source>
</evidence>
<evidence type="ECO:0000313" key="2">
    <source>
        <dbReference type="EMBL" id="WQH10055.1"/>
    </source>
</evidence>
<name>A0ABZ0YFK0_9GAMM</name>
<accession>A0ABZ0YFK0</accession>
<proteinExistence type="predicted"/>
<evidence type="ECO:0000313" key="3">
    <source>
        <dbReference type="Proteomes" id="UP001321908"/>
    </source>
</evidence>
<keyword evidence="3" id="KW-1185">Reference proteome</keyword>
<dbReference type="EMBL" id="CP140151">
    <property type="protein sequence ID" value="WQH10055.1"/>
    <property type="molecule type" value="Genomic_DNA"/>
</dbReference>
<protein>
    <recommendedName>
        <fullName evidence="4">Transposase zinc-ribbon domain-containing protein</fullName>
    </recommendedName>
</protein>
<organism evidence="2 3">
    <name type="scientific">Chromohalobacter canadensis</name>
    <dbReference type="NCBI Taxonomy" id="141389"/>
    <lineage>
        <taxon>Bacteria</taxon>
        <taxon>Pseudomonadati</taxon>
        <taxon>Pseudomonadota</taxon>
        <taxon>Gammaproteobacteria</taxon>
        <taxon>Oceanospirillales</taxon>
        <taxon>Halomonadaceae</taxon>
        <taxon>Chromohalobacter</taxon>
    </lineage>
</organism>